<dbReference type="RefSeq" id="WP_052502938.1">
    <property type="nucleotide sequence ID" value="NZ_JACIJG010000005.1"/>
</dbReference>
<proteinExistence type="predicted"/>
<dbReference type="Proteomes" id="UP000555546">
    <property type="component" value="Unassembled WGS sequence"/>
</dbReference>
<dbReference type="AlphaFoldDB" id="A0A7W9AWY8"/>
<sequence length="283" mass="31586">MTTSVNPEALPVPAINVIREAIARSQPAPKTRSPSKMADTVLNDVVLLARCAKSRCLITYSNAIALRGHGNQQSGKWLDDVFLYAIKPLGFPDLTMLVVNKATKKPSPKAFDARRSMLSKIYIEDVAAEQRRCVWFNGYESVLGQLESVPSSLQLARLQADEPDKEREISRAVSNAMLRVNNYGVERISLGKEYPNSLSRSELIAVAISLWERQQGRCALTGTIFELRGNNDGGLQDDRVSIDRIDNRFGYSEDNIQLVTQFANRARGTLSISEARRRLVQFD</sequence>
<accession>A0A7W9AWY8</accession>
<dbReference type="Gene3D" id="3.30.40.220">
    <property type="match status" value="1"/>
</dbReference>
<protein>
    <submittedName>
        <fullName evidence="1">Uncharacterized protein</fullName>
    </submittedName>
</protein>
<evidence type="ECO:0000313" key="1">
    <source>
        <dbReference type="EMBL" id="MBB5701947.1"/>
    </source>
</evidence>
<keyword evidence="2" id="KW-1185">Reference proteome</keyword>
<organism evidence="1 2">
    <name type="scientific">Brucella daejeonensis</name>
    <dbReference type="NCBI Taxonomy" id="659015"/>
    <lineage>
        <taxon>Bacteria</taxon>
        <taxon>Pseudomonadati</taxon>
        <taxon>Pseudomonadota</taxon>
        <taxon>Alphaproteobacteria</taxon>
        <taxon>Hyphomicrobiales</taxon>
        <taxon>Brucellaceae</taxon>
        <taxon>Brucella/Ochrobactrum group</taxon>
        <taxon>Brucella</taxon>
    </lineage>
</organism>
<evidence type="ECO:0000313" key="2">
    <source>
        <dbReference type="Proteomes" id="UP000555546"/>
    </source>
</evidence>
<reference evidence="1 2" key="1">
    <citation type="submission" date="2020-08" db="EMBL/GenBank/DDBJ databases">
        <title>Genomic Encyclopedia of Type Strains, Phase IV (KMG-IV): sequencing the most valuable type-strain genomes for metagenomic binning, comparative biology and taxonomic classification.</title>
        <authorList>
            <person name="Goeker M."/>
        </authorList>
    </citation>
    <scope>NUCLEOTIDE SEQUENCE [LARGE SCALE GENOMIC DNA]</scope>
    <source>
        <strain evidence="1 2">DSM 26944</strain>
    </source>
</reference>
<name>A0A7W9AWY8_9HYPH</name>
<comment type="caution">
    <text evidence="1">The sequence shown here is derived from an EMBL/GenBank/DDBJ whole genome shotgun (WGS) entry which is preliminary data.</text>
</comment>
<dbReference type="EMBL" id="JACIJG010000005">
    <property type="protein sequence ID" value="MBB5701947.1"/>
    <property type="molecule type" value="Genomic_DNA"/>
</dbReference>
<gene>
    <name evidence="1" type="ORF">FHS76_001809</name>
</gene>